<dbReference type="InterPro" id="IPR030802">
    <property type="entry name" value="Permease_MalE"/>
</dbReference>
<protein>
    <submittedName>
        <fullName evidence="8">MlaE family lipid ABC transporter permease subunit</fullName>
    </submittedName>
</protein>
<dbReference type="PANTHER" id="PTHR30188:SF4">
    <property type="entry name" value="PROTEIN TRIGALACTOSYLDIACYLGLYCEROL 1, CHLOROPLASTIC"/>
    <property type="match status" value="1"/>
</dbReference>
<evidence type="ECO:0000256" key="7">
    <source>
        <dbReference type="RuleBase" id="RU362044"/>
    </source>
</evidence>
<keyword evidence="9" id="KW-1185">Reference proteome</keyword>
<evidence type="ECO:0000313" key="9">
    <source>
        <dbReference type="Proteomes" id="UP001482513"/>
    </source>
</evidence>
<evidence type="ECO:0000256" key="2">
    <source>
        <dbReference type="ARBA" id="ARBA00007556"/>
    </source>
</evidence>
<dbReference type="Proteomes" id="UP001482513">
    <property type="component" value="Unassembled WGS sequence"/>
</dbReference>
<comment type="similarity">
    <text evidence="2 7">Belongs to the MlaE permease family.</text>
</comment>
<keyword evidence="5 7" id="KW-1133">Transmembrane helix</keyword>
<feature type="transmembrane region" description="Helical" evidence="7">
    <location>
        <begin position="222"/>
        <end position="245"/>
    </location>
</feature>
<feature type="transmembrane region" description="Helical" evidence="7">
    <location>
        <begin position="172"/>
        <end position="202"/>
    </location>
</feature>
<accession>A0ABV0K527</accession>
<dbReference type="Pfam" id="PF02405">
    <property type="entry name" value="MlaE"/>
    <property type="match status" value="1"/>
</dbReference>
<evidence type="ECO:0000256" key="6">
    <source>
        <dbReference type="ARBA" id="ARBA00023136"/>
    </source>
</evidence>
<dbReference type="RefSeq" id="WP_242021452.1">
    <property type="nucleotide sequence ID" value="NZ_JAMPKX010000005.1"/>
</dbReference>
<sequence length="288" mass="30755">MVKAYDKALRRSFALPELTNSGCVSRPEPRPAVTVRAKSCPYHIVMACFLGGQVLMRILRGRVNGQRTLEQMVAAGPFTLTPVLLTNVFAGMIFTVQTARELERFGAMHALGGAFAMAFCRELAPILTAAIMAGQVGTAYAAEIGCMKVTDQIDALKVLRTDPIDYLVVPRVVACCVMLPVLTVLGLVLGIVGGAGVAFLFYEMPVEQFLDSVRSLMVLNDLIAVLIKSVLFGAIVALAGCTWGLTTTCSRSVGRAATSAVVTTWVGLFMVDFFLSLVLFGGAEVALH</sequence>
<evidence type="ECO:0000256" key="1">
    <source>
        <dbReference type="ARBA" id="ARBA00004141"/>
    </source>
</evidence>
<keyword evidence="4 7" id="KW-0812">Transmembrane</keyword>
<evidence type="ECO:0000313" key="8">
    <source>
        <dbReference type="EMBL" id="MEP0947828.1"/>
    </source>
</evidence>
<comment type="subcellular location">
    <subcellularLocation>
        <location evidence="1">Membrane</location>
        <topology evidence="1">Multi-pass membrane protein</topology>
    </subcellularLocation>
</comment>
<proteinExistence type="inferred from homology"/>
<comment type="caution">
    <text evidence="8">The sequence shown here is derived from an EMBL/GenBank/DDBJ whole genome shotgun (WGS) entry which is preliminary data.</text>
</comment>
<feature type="transmembrane region" description="Helical" evidence="7">
    <location>
        <begin position="40"/>
        <end position="59"/>
    </location>
</feature>
<gene>
    <name evidence="8" type="ORF">NC992_13170</name>
</gene>
<dbReference type="InterPro" id="IPR003453">
    <property type="entry name" value="ABC_MlaE_roteobac"/>
</dbReference>
<dbReference type="NCBIfam" id="TIGR00056">
    <property type="entry name" value="MlaE family lipid ABC transporter permease subunit"/>
    <property type="match status" value="1"/>
</dbReference>
<organism evidence="8 9">
    <name type="scientific">Leptolyngbya subtilissima DQ-A4</name>
    <dbReference type="NCBI Taxonomy" id="2933933"/>
    <lineage>
        <taxon>Bacteria</taxon>
        <taxon>Bacillati</taxon>
        <taxon>Cyanobacteriota</taxon>
        <taxon>Cyanophyceae</taxon>
        <taxon>Leptolyngbyales</taxon>
        <taxon>Leptolyngbyaceae</taxon>
        <taxon>Leptolyngbya group</taxon>
        <taxon>Leptolyngbya</taxon>
    </lineage>
</organism>
<keyword evidence="3" id="KW-0813">Transport</keyword>
<feature type="transmembrane region" description="Helical" evidence="7">
    <location>
        <begin position="257"/>
        <end position="280"/>
    </location>
</feature>
<dbReference type="EMBL" id="JAMPKX010000005">
    <property type="protein sequence ID" value="MEP0947828.1"/>
    <property type="molecule type" value="Genomic_DNA"/>
</dbReference>
<dbReference type="PANTHER" id="PTHR30188">
    <property type="entry name" value="ABC TRANSPORTER PERMEASE PROTEIN-RELATED"/>
    <property type="match status" value="1"/>
</dbReference>
<evidence type="ECO:0000256" key="3">
    <source>
        <dbReference type="ARBA" id="ARBA00022448"/>
    </source>
</evidence>
<feature type="transmembrane region" description="Helical" evidence="7">
    <location>
        <begin position="79"/>
        <end position="99"/>
    </location>
</feature>
<evidence type="ECO:0000256" key="5">
    <source>
        <dbReference type="ARBA" id="ARBA00022989"/>
    </source>
</evidence>
<reference evidence="8 9" key="1">
    <citation type="submission" date="2022-04" db="EMBL/GenBank/DDBJ databases">
        <title>Positive selection, recombination, and allopatry shape intraspecific diversity of widespread and dominant cyanobacteria.</title>
        <authorList>
            <person name="Wei J."/>
            <person name="Shu W."/>
            <person name="Hu C."/>
        </authorList>
    </citation>
    <scope>NUCLEOTIDE SEQUENCE [LARGE SCALE GENOMIC DNA]</scope>
    <source>
        <strain evidence="8 9">DQ-A4</strain>
    </source>
</reference>
<evidence type="ECO:0000256" key="4">
    <source>
        <dbReference type="ARBA" id="ARBA00022692"/>
    </source>
</evidence>
<keyword evidence="6 7" id="KW-0472">Membrane</keyword>
<name>A0ABV0K527_9CYAN</name>